<name>A0ABU7DJ92_9TELE</name>
<dbReference type="Pfam" id="PF00028">
    <property type="entry name" value="Cadherin"/>
    <property type="match status" value="2"/>
</dbReference>
<evidence type="ECO:0000256" key="7">
    <source>
        <dbReference type="ARBA" id="ARBA00023180"/>
    </source>
</evidence>
<keyword evidence="7" id="KW-0325">Glycoprotein</keyword>
<evidence type="ECO:0000256" key="1">
    <source>
        <dbReference type="ARBA" id="ARBA00004167"/>
    </source>
</evidence>
<keyword evidence="6" id="KW-0472">Membrane</keyword>
<evidence type="ECO:0000259" key="9">
    <source>
        <dbReference type="PROSITE" id="PS50268"/>
    </source>
</evidence>
<evidence type="ECO:0000256" key="6">
    <source>
        <dbReference type="ARBA" id="ARBA00023136"/>
    </source>
</evidence>
<keyword evidence="2" id="KW-0812">Transmembrane</keyword>
<protein>
    <submittedName>
        <fullName evidence="10">Cadherin-23</fullName>
    </submittedName>
</protein>
<proteinExistence type="predicted"/>
<dbReference type="PRINTS" id="PR00205">
    <property type="entry name" value="CADHERIN"/>
</dbReference>
<dbReference type="InterPro" id="IPR020894">
    <property type="entry name" value="Cadherin_CS"/>
</dbReference>
<evidence type="ECO:0000313" key="10">
    <source>
        <dbReference type="EMBL" id="MED6275166.1"/>
    </source>
</evidence>
<keyword evidence="11" id="KW-1185">Reference proteome</keyword>
<accession>A0ABU7DJ92</accession>
<keyword evidence="5" id="KW-1133">Transmembrane helix</keyword>
<dbReference type="PANTHER" id="PTHR24028:SF328">
    <property type="entry name" value="CADHERIN-3"/>
    <property type="match status" value="1"/>
</dbReference>
<dbReference type="InterPro" id="IPR002126">
    <property type="entry name" value="Cadherin-like_dom"/>
</dbReference>
<dbReference type="InterPro" id="IPR050174">
    <property type="entry name" value="Protocadherin/Cadherin-CA"/>
</dbReference>
<dbReference type="Gene3D" id="2.60.40.60">
    <property type="entry name" value="Cadherins"/>
    <property type="match status" value="3"/>
</dbReference>
<feature type="domain" description="Cadherin" evidence="9">
    <location>
        <begin position="2"/>
        <end position="90"/>
    </location>
</feature>
<evidence type="ECO:0000256" key="8">
    <source>
        <dbReference type="PROSITE-ProRule" id="PRU00043"/>
    </source>
</evidence>
<feature type="domain" description="Cadherin" evidence="9">
    <location>
        <begin position="91"/>
        <end position="197"/>
    </location>
</feature>
<evidence type="ECO:0000313" key="11">
    <source>
        <dbReference type="Proteomes" id="UP001352852"/>
    </source>
</evidence>
<dbReference type="SUPFAM" id="SSF49313">
    <property type="entry name" value="Cadherin-like"/>
    <property type="match status" value="3"/>
</dbReference>
<organism evidence="10 11">
    <name type="scientific">Characodon lateralis</name>
    <dbReference type="NCBI Taxonomy" id="208331"/>
    <lineage>
        <taxon>Eukaryota</taxon>
        <taxon>Metazoa</taxon>
        <taxon>Chordata</taxon>
        <taxon>Craniata</taxon>
        <taxon>Vertebrata</taxon>
        <taxon>Euteleostomi</taxon>
        <taxon>Actinopterygii</taxon>
        <taxon>Neopterygii</taxon>
        <taxon>Teleostei</taxon>
        <taxon>Neoteleostei</taxon>
        <taxon>Acanthomorphata</taxon>
        <taxon>Ovalentaria</taxon>
        <taxon>Atherinomorphae</taxon>
        <taxon>Cyprinodontiformes</taxon>
        <taxon>Goodeidae</taxon>
        <taxon>Characodon</taxon>
    </lineage>
</organism>
<dbReference type="SMART" id="SM00112">
    <property type="entry name" value="CA"/>
    <property type="match status" value="2"/>
</dbReference>
<dbReference type="PANTHER" id="PTHR24028">
    <property type="entry name" value="CADHERIN-87A"/>
    <property type="match status" value="1"/>
</dbReference>
<dbReference type="Proteomes" id="UP001352852">
    <property type="component" value="Unassembled WGS sequence"/>
</dbReference>
<gene>
    <name evidence="10" type="primary">CDH23_2</name>
    <name evidence="10" type="ORF">CHARACLAT_023766</name>
</gene>
<evidence type="ECO:0000256" key="5">
    <source>
        <dbReference type="ARBA" id="ARBA00022989"/>
    </source>
</evidence>
<keyword evidence="3" id="KW-0677">Repeat</keyword>
<keyword evidence="4 8" id="KW-0106">Calcium</keyword>
<evidence type="ECO:0000256" key="3">
    <source>
        <dbReference type="ARBA" id="ARBA00022737"/>
    </source>
</evidence>
<dbReference type="CDD" id="cd11304">
    <property type="entry name" value="Cadherin_repeat"/>
    <property type="match status" value="2"/>
</dbReference>
<comment type="subcellular location">
    <subcellularLocation>
        <location evidence="1">Membrane</location>
        <topology evidence="1">Single-pass membrane protein</topology>
    </subcellularLocation>
</comment>
<comment type="caution">
    <text evidence="10">The sequence shown here is derived from an EMBL/GenBank/DDBJ whole genome shotgun (WGS) entry which is preliminary data.</text>
</comment>
<sequence length="226" mass="24671">MLPATDEDSPPNNFLTYTIISASVFREYFSIIMVEGYAVISVTRPLDYEMVPKGMIYLTVMAKDGGIPSLNSTVPVTVEVIDENDNPPEFSKSSYIIKIPENLIAGATVLVVNATDLDSSREFGQASLIYSLEGSSQFRLNSRSGELTTTALLDREQKSEYILIVRAVDGGVGPQQKTGIATVNITILDINDNAPVWQEEPYEANVVEMSPINTDVISVSAFSPSY</sequence>
<evidence type="ECO:0000256" key="2">
    <source>
        <dbReference type="ARBA" id="ARBA00022692"/>
    </source>
</evidence>
<dbReference type="InterPro" id="IPR015919">
    <property type="entry name" value="Cadherin-like_sf"/>
</dbReference>
<dbReference type="PROSITE" id="PS00232">
    <property type="entry name" value="CADHERIN_1"/>
    <property type="match status" value="2"/>
</dbReference>
<reference evidence="10 11" key="1">
    <citation type="submission" date="2021-06" db="EMBL/GenBank/DDBJ databases">
        <authorList>
            <person name="Palmer J.M."/>
        </authorList>
    </citation>
    <scope>NUCLEOTIDE SEQUENCE [LARGE SCALE GENOMIC DNA]</scope>
    <source>
        <strain evidence="10 11">CL_MEX2019</strain>
        <tissue evidence="10">Muscle</tissue>
    </source>
</reference>
<dbReference type="EMBL" id="JAHUTJ010027142">
    <property type="protein sequence ID" value="MED6275166.1"/>
    <property type="molecule type" value="Genomic_DNA"/>
</dbReference>
<evidence type="ECO:0000256" key="4">
    <source>
        <dbReference type="ARBA" id="ARBA00022837"/>
    </source>
</evidence>
<dbReference type="PROSITE" id="PS50268">
    <property type="entry name" value="CADHERIN_2"/>
    <property type="match status" value="2"/>
</dbReference>